<dbReference type="Gramene" id="mRNA:HanXRQr2_Chr06g0260321">
    <property type="protein sequence ID" value="CDS:HanXRQr2_Chr06g0260321.1"/>
    <property type="gene ID" value="HanXRQr2_Chr06g0260321"/>
</dbReference>
<dbReference type="InterPro" id="IPR001280">
    <property type="entry name" value="PSI_PsaA/B"/>
</dbReference>
<gene>
    <name evidence="2" type="ORF">HanXRQr2_Chr06g0260321</name>
</gene>
<dbReference type="SUPFAM" id="SSF81558">
    <property type="entry name" value="Photosystem I subunits PsaA/PsaB"/>
    <property type="match status" value="1"/>
</dbReference>
<dbReference type="GO" id="GO:0016491">
    <property type="term" value="F:oxidoreductase activity"/>
    <property type="evidence" value="ECO:0007669"/>
    <property type="project" value="UniProtKB-KW"/>
</dbReference>
<dbReference type="Proteomes" id="UP000215914">
    <property type="component" value="Unassembled WGS sequence"/>
</dbReference>
<dbReference type="GO" id="GO:0009579">
    <property type="term" value="C:thylakoid"/>
    <property type="evidence" value="ECO:0007669"/>
    <property type="project" value="InterPro"/>
</dbReference>
<feature type="chain" id="PRO_5039901251" evidence="1">
    <location>
        <begin position="22"/>
        <end position="136"/>
    </location>
</feature>
<keyword evidence="2" id="KW-0560">Oxidoreductase</keyword>
<dbReference type="EC" id="1.97.1.12" evidence="2"/>
<dbReference type="GO" id="GO:0016020">
    <property type="term" value="C:membrane"/>
    <property type="evidence" value="ECO:0007669"/>
    <property type="project" value="InterPro"/>
</dbReference>
<comment type="caution">
    <text evidence="2">The sequence shown here is derived from an EMBL/GenBank/DDBJ whole genome shotgun (WGS) entry which is preliminary data.</text>
</comment>
<evidence type="ECO:0000313" key="2">
    <source>
        <dbReference type="EMBL" id="KAF5802509.1"/>
    </source>
</evidence>
<protein>
    <submittedName>
        <fullName evidence="2">Photosystem I</fullName>
        <ecNumber evidence="2">1.97.1.12</ecNumber>
    </submittedName>
</protein>
<dbReference type="PANTHER" id="PTHR30128:SF19">
    <property type="entry name" value="PHOTOSYSTEM I P700 CHLOROPHYLL A APOPROTEIN A1-RELATED"/>
    <property type="match status" value="1"/>
</dbReference>
<dbReference type="PRINTS" id="PR00257">
    <property type="entry name" value="PHOTSYSPSAAB"/>
</dbReference>
<keyword evidence="1" id="KW-0732">Signal</keyword>
<sequence length="136" mass="15176">MAHHHLAIVFIFLIVEHMCRTNFGIGHSMKDLLEAHIPPGWRLGRERKGLYDTINNLIHFQLDLALASLGVITSLIAQHMYSIPACETSRCYTIDTTTITNIIPKKTSSLSQPLSPILPNNHHCHHISPSSSSTNC</sequence>
<name>A0A9K3ISZ2_HELAN</name>
<dbReference type="Gene3D" id="1.20.1130.10">
    <property type="entry name" value="Photosystem I PsaA/PsaB"/>
    <property type="match status" value="1"/>
</dbReference>
<reference evidence="2" key="1">
    <citation type="journal article" date="2017" name="Nature">
        <title>The sunflower genome provides insights into oil metabolism, flowering and Asterid evolution.</title>
        <authorList>
            <person name="Badouin H."/>
            <person name="Gouzy J."/>
            <person name="Grassa C.J."/>
            <person name="Murat F."/>
            <person name="Staton S.E."/>
            <person name="Cottret L."/>
            <person name="Lelandais-Briere C."/>
            <person name="Owens G.L."/>
            <person name="Carrere S."/>
            <person name="Mayjonade B."/>
            <person name="Legrand L."/>
            <person name="Gill N."/>
            <person name="Kane N.C."/>
            <person name="Bowers J.E."/>
            <person name="Hubner S."/>
            <person name="Bellec A."/>
            <person name="Berard A."/>
            <person name="Berges H."/>
            <person name="Blanchet N."/>
            <person name="Boniface M.C."/>
            <person name="Brunel D."/>
            <person name="Catrice O."/>
            <person name="Chaidir N."/>
            <person name="Claudel C."/>
            <person name="Donnadieu C."/>
            <person name="Faraut T."/>
            <person name="Fievet G."/>
            <person name="Helmstetter N."/>
            <person name="King M."/>
            <person name="Knapp S.J."/>
            <person name="Lai Z."/>
            <person name="Le Paslier M.C."/>
            <person name="Lippi Y."/>
            <person name="Lorenzon L."/>
            <person name="Mandel J.R."/>
            <person name="Marage G."/>
            <person name="Marchand G."/>
            <person name="Marquand E."/>
            <person name="Bret-Mestries E."/>
            <person name="Morien E."/>
            <person name="Nambeesan S."/>
            <person name="Nguyen T."/>
            <person name="Pegot-Espagnet P."/>
            <person name="Pouilly N."/>
            <person name="Raftis F."/>
            <person name="Sallet E."/>
            <person name="Schiex T."/>
            <person name="Thomas J."/>
            <person name="Vandecasteele C."/>
            <person name="Vares D."/>
            <person name="Vear F."/>
            <person name="Vautrin S."/>
            <person name="Crespi M."/>
            <person name="Mangin B."/>
            <person name="Burke J.M."/>
            <person name="Salse J."/>
            <person name="Munos S."/>
            <person name="Vincourt P."/>
            <person name="Rieseberg L.H."/>
            <person name="Langlade N.B."/>
        </authorList>
    </citation>
    <scope>NUCLEOTIDE SEQUENCE</scope>
    <source>
        <tissue evidence="2">Leaves</tissue>
    </source>
</reference>
<feature type="signal peptide" evidence="1">
    <location>
        <begin position="1"/>
        <end position="21"/>
    </location>
</feature>
<accession>A0A9K3ISZ2</accession>
<dbReference type="EMBL" id="MNCJ02000321">
    <property type="protein sequence ID" value="KAF5802509.1"/>
    <property type="molecule type" value="Genomic_DNA"/>
</dbReference>
<dbReference type="Pfam" id="PF00223">
    <property type="entry name" value="PsaA_PsaB"/>
    <property type="match status" value="1"/>
</dbReference>
<dbReference type="PANTHER" id="PTHR30128">
    <property type="entry name" value="OUTER MEMBRANE PROTEIN, OMPA-RELATED"/>
    <property type="match status" value="1"/>
</dbReference>
<dbReference type="InterPro" id="IPR036408">
    <property type="entry name" value="PSI_PsaA/B_sf"/>
</dbReference>
<dbReference type="AlphaFoldDB" id="A0A9K3ISZ2"/>
<dbReference type="GO" id="GO:0015979">
    <property type="term" value="P:photosynthesis"/>
    <property type="evidence" value="ECO:0007669"/>
    <property type="project" value="InterPro"/>
</dbReference>
<evidence type="ECO:0000256" key="1">
    <source>
        <dbReference type="SAM" id="SignalP"/>
    </source>
</evidence>
<organism evidence="2 3">
    <name type="scientific">Helianthus annuus</name>
    <name type="common">Common sunflower</name>
    <dbReference type="NCBI Taxonomy" id="4232"/>
    <lineage>
        <taxon>Eukaryota</taxon>
        <taxon>Viridiplantae</taxon>
        <taxon>Streptophyta</taxon>
        <taxon>Embryophyta</taxon>
        <taxon>Tracheophyta</taxon>
        <taxon>Spermatophyta</taxon>
        <taxon>Magnoliopsida</taxon>
        <taxon>eudicotyledons</taxon>
        <taxon>Gunneridae</taxon>
        <taxon>Pentapetalae</taxon>
        <taxon>asterids</taxon>
        <taxon>campanulids</taxon>
        <taxon>Asterales</taxon>
        <taxon>Asteraceae</taxon>
        <taxon>Asteroideae</taxon>
        <taxon>Heliantheae alliance</taxon>
        <taxon>Heliantheae</taxon>
        <taxon>Helianthus</taxon>
    </lineage>
</organism>
<evidence type="ECO:0000313" key="3">
    <source>
        <dbReference type="Proteomes" id="UP000215914"/>
    </source>
</evidence>
<reference evidence="2" key="2">
    <citation type="submission" date="2020-06" db="EMBL/GenBank/DDBJ databases">
        <title>Helianthus annuus Genome sequencing and assembly Release 2.</title>
        <authorList>
            <person name="Gouzy J."/>
            <person name="Langlade N."/>
            <person name="Munos S."/>
        </authorList>
    </citation>
    <scope>NUCLEOTIDE SEQUENCE</scope>
    <source>
        <tissue evidence="2">Leaves</tissue>
    </source>
</reference>
<keyword evidence="3" id="KW-1185">Reference proteome</keyword>
<proteinExistence type="predicted"/>